<accession>A0A2I4F4F5</accession>
<dbReference type="OrthoDB" id="1938551at2759"/>
<dbReference type="InterPro" id="IPR052343">
    <property type="entry name" value="Retrotransposon-Effector_Assoc"/>
</dbReference>
<dbReference type="RefSeq" id="XP_018826519.1">
    <property type="nucleotide sequence ID" value="XM_018970974.1"/>
</dbReference>
<dbReference type="KEGG" id="jre:108995405"/>
<evidence type="ECO:0000313" key="2">
    <source>
        <dbReference type="RefSeq" id="XP_018826519.1"/>
    </source>
</evidence>
<dbReference type="AlphaFoldDB" id="A0A2I4F4F5"/>
<dbReference type="PANTHER" id="PTHR46890:SF49">
    <property type="entry name" value="RNA-DIRECTED DNA POLYMERASE"/>
    <property type="match status" value="1"/>
</dbReference>
<reference evidence="2" key="1">
    <citation type="submission" date="2025-08" db="UniProtKB">
        <authorList>
            <consortium name="RefSeq"/>
        </authorList>
    </citation>
    <scope>IDENTIFICATION</scope>
    <source>
        <tissue evidence="2">Leaves</tissue>
    </source>
</reference>
<protein>
    <submittedName>
        <fullName evidence="2">Uncharacterized protein LOC108995405</fullName>
    </submittedName>
</protein>
<dbReference type="GeneID" id="108995405"/>
<sequence>MALVEYGGGGRRNSIFISEERDGKRWRKLVEVMREVGRDGGPVLMPLPVTAVSLNQGFEYRAIPTDMFRQWWSSYKIQGTPSLIFASKLKALKKDLKVWNAQSFRDIGNSKKSLLEELHGLERAHEGRALSLEELAQWTELVSELERMTNFHRRTNAIEMMNIGGAVCSDIPKIQEHVAGYFEQLVTEPMEWRPKINVLAFESIEHQNAIWQERPFEEAKVHEVVKKMVKEKVPRPNGFSMGFFQSCWEVVKDDLMKVKDYRPISLVNEVYKIISEVLANRLGGVLGWIITKLENAFVWEDRAWTQ</sequence>
<dbReference type="Proteomes" id="UP000235220">
    <property type="component" value="Chromosome 5"/>
</dbReference>
<dbReference type="PANTHER" id="PTHR46890">
    <property type="entry name" value="NON-LTR RETROLELEMENT REVERSE TRANSCRIPTASE-LIKE PROTEIN-RELATED"/>
    <property type="match status" value="1"/>
</dbReference>
<organism evidence="1 2">
    <name type="scientific">Juglans regia</name>
    <name type="common">English walnut</name>
    <dbReference type="NCBI Taxonomy" id="51240"/>
    <lineage>
        <taxon>Eukaryota</taxon>
        <taxon>Viridiplantae</taxon>
        <taxon>Streptophyta</taxon>
        <taxon>Embryophyta</taxon>
        <taxon>Tracheophyta</taxon>
        <taxon>Spermatophyta</taxon>
        <taxon>Magnoliopsida</taxon>
        <taxon>eudicotyledons</taxon>
        <taxon>Gunneridae</taxon>
        <taxon>Pentapetalae</taxon>
        <taxon>rosids</taxon>
        <taxon>fabids</taxon>
        <taxon>Fagales</taxon>
        <taxon>Juglandaceae</taxon>
        <taxon>Juglans</taxon>
    </lineage>
</organism>
<dbReference type="Gramene" id="Jr05_12640_p1">
    <property type="protein sequence ID" value="cds.Jr05_12640_p1"/>
    <property type="gene ID" value="Jr05_12640"/>
</dbReference>
<name>A0A2I4F4F5_JUGRE</name>
<dbReference type="STRING" id="51240.A0A2I4F4F5"/>
<keyword evidence="1" id="KW-1185">Reference proteome</keyword>
<gene>
    <name evidence="2" type="primary">LOC108995405</name>
</gene>
<proteinExistence type="predicted"/>
<evidence type="ECO:0000313" key="1">
    <source>
        <dbReference type="Proteomes" id="UP000235220"/>
    </source>
</evidence>